<protein>
    <submittedName>
        <fullName evidence="1">Uncharacterized protein</fullName>
    </submittedName>
</protein>
<proteinExistence type="predicted"/>
<feature type="non-terminal residue" evidence="1">
    <location>
        <position position="194"/>
    </location>
</feature>
<evidence type="ECO:0000313" key="2">
    <source>
        <dbReference type="Proteomes" id="UP000054324"/>
    </source>
</evidence>
<dbReference type="AlphaFoldDB" id="A0A074ZBT2"/>
<dbReference type="CTD" id="20328881"/>
<gene>
    <name evidence="1" type="ORF">T265_14715</name>
</gene>
<dbReference type="KEGG" id="ovi:T265_14715"/>
<accession>A0A074ZBT2</accession>
<dbReference type="RefSeq" id="XP_009173191.1">
    <property type="nucleotide sequence ID" value="XM_009174927.1"/>
</dbReference>
<name>A0A074ZBT2_OPIVI</name>
<keyword evidence="2" id="KW-1185">Reference proteome</keyword>
<sequence>MHVSDRAYVTLVITSDRSDLNSPDALTVIILLYHTPWLTQFHIYEVFLWLLKLPSAHRSNPPLVLRVIYIPLLNVCLNADHTYHQVFQYGNLTAVSKLFQGVLQAISIPRNANCEEFVYAVLKRKQQIRKNEEFRIVHRLNNSQKVVHPVGKCVEDRGPTTAGFYDGLKDVYPLNFSELDYPNVLANEEWVTFL</sequence>
<dbReference type="Proteomes" id="UP000054324">
    <property type="component" value="Unassembled WGS sequence"/>
</dbReference>
<dbReference type="EMBL" id="KL596866">
    <property type="protein sequence ID" value="KER23062.1"/>
    <property type="molecule type" value="Genomic_DNA"/>
</dbReference>
<reference evidence="1 2" key="1">
    <citation type="submission" date="2013-11" db="EMBL/GenBank/DDBJ databases">
        <title>Opisthorchis viverrini - life in the bile duct.</title>
        <authorList>
            <person name="Young N.D."/>
            <person name="Nagarajan N."/>
            <person name="Lin S.J."/>
            <person name="Korhonen P.K."/>
            <person name="Jex A.R."/>
            <person name="Hall R.S."/>
            <person name="Safavi-Hemami H."/>
            <person name="Kaewkong W."/>
            <person name="Bertrand D."/>
            <person name="Gao S."/>
            <person name="Seet Q."/>
            <person name="Wongkham S."/>
            <person name="Teh B.T."/>
            <person name="Wongkham C."/>
            <person name="Intapan P.M."/>
            <person name="Maleewong W."/>
            <person name="Yang X."/>
            <person name="Hu M."/>
            <person name="Wang Z."/>
            <person name="Hofmann A."/>
            <person name="Sternberg P.W."/>
            <person name="Tan P."/>
            <person name="Wang J."/>
            <person name="Gasser R.B."/>
        </authorList>
    </citation>
    <scope>NUCLEOTIDE SEQUENCE [LARGE SCALE GENOMIC DNA]</scope>
</reference>
<dbReference type="GeneID" id="20328881"/>
<organism evidence="1 2">
    <name type="scientific">Opisthorchis viverrini</name>
    <name type="common">Southeast Asian liver fluke</name>
    <dbReference type="NCBI Taxonomy" id="6198"/>
    <lineage>
        <taxon>Eukaryota</taxon>
        <taxon>Metazoa</taxon>
        <taxon>Spiralia</taxon>
        <taxon>Lophotrochozoa</taxon>
        <taxon>Platyhelminthes</taxon>
        <taxon>Trematoda</taxon>
        <taxon>Digenea</taxon>
        <taxon>Opisthorchiida</taxon>
        <taxon>Opisthorchiata</taxon>
        <taxon>Opisthorchiidae</taxon>
        <taxon>Opisthorchis</taxon>
    </lineage>
</organism>
<evidence type="ECO:0000313" key="1">
    <source>
        <dbReference type="EMBL" id="KER23062.1"/>
    </source>
</evidence>